<dbReference type="SUPFAM" id="SSF51735">
    <property type="entry name" value="NAD(P)-binding Rossmann-fold domains"/>
    <property type="match status" value="1"/>
</dbReference>
<dbReference type="PANTHER" id="PTHR43725">
    <property type="entry name" value="UDP-GLUCOSE 4-EPIMERASE"/>
    <property type="match status" value="1"/>
</dbReference>
<dbReference type="EMBL" id="JAUJLE010000569">
    <property type="protein sequence ID" value="KAK0953131.1"/>
    <property type="molecule type" value="Genomic_DNA"/>
</dbReference>
<feature type="compositionally biased region" description="Polar residues" evidence="1">
    <location>
        <begin position="463"/>
        <end position="472"/>
    </location>
</feature>
<evidence type="ECO:0000313" key="3">
    <source>
        <dbReference type="EMBL" id="KAK0953131.1"/>
    </source>
</evidence>
<dbReference type="GO" id="GO:0005996">
    <property type="term" value="P:monosaccharide metabolic process"/>
    <property type="evidence" value="ECO:0007669"/>
    <property type="project" value="TreeGrafter"/>
</dbReference>
<dbReference type="Gene3D" id="3.90.25.10">
    <property type="entry name" value="UDP-galactose 4-epimerase, domain 1"/>
    <property type="match status" value="1"/>
</dbReference>
<dbReference type="Pfam" id="PF01370">
    <property type="entry name" value="Epimerase"/>
    <property type="match status" value="1"/>
</dbReference>
<feature type="compositionally biased region" description="Basic and acidic residues" evidence="1">
    <location>
        <begin position="749"/>
        <end position="767"/>
    </location>
</feature>
<feature type="compositionally biased region" description="Polar residues" evidence="1">
    <location>
        <begin position="439"/>
        <end position="449"/>
    </location>
</feature>
<evidence type="ECO:0000259" key="2">
    <source>
        <dbReference type="Pfam" id="PF01370"/>
    </source>
</evidence>
<feature type="region of interest" description="Disordered" evidence="1">
    <location>
        <begin position="422"/>
        <end position="530"/>
    </location>
</feature>
<feature type="compositionally biased region" description="Basic and acidic residues" evidence="1">
    <location>
        <begin position="620"/>
        <end position="646"/>
    </location>
</feature>
<dbReference type="InterPro" id="IPR001509">
    <property type="entry name" value="Epimerase_deHydtase"/>
</dbReference>
<sequence>MRRSYSYGSSSCPSASSPVSSRSSICEHDLDDDPVVLNASQTLDTRDYILVIGGLGFIGSHTTLELLKEGYNVVVVDNMSNSYDSAFINIQRLAKKHWASKGVACPHLRLHKIDYRSHMMRTILGRYTVQDAVLSSIRLSHITGVIHFAAYKSVEESTQRPLDYYQNNLAGLIDLLVVLGDFGIQNFVFSSSATVYGSVLSKGGKPVREEQLVHHEAEGVSRDTDCQAPPAIPGATGLTSPYGRTKYFSEAVLADVALADPTWRITALRYFNPVGCEPSGKLAEDPRQKPTNLFPVVSQVLKGDRPSLDIFGTDWNTRDGTAVRDYIHVVDLARGHLAALAAAGARPAEHAFRAYNLGTGEGSTVAQVVSCMEKAASRSIPVRQTGRRAGDVGFCVAATERAERELGWRTQLSLDDCAADTWRQLAPPGPTNFRGTRRPTMSTYSQQSAFRHPDPKIGGIGTPNPNVNTRSKPQYDRDSYPIPPDPASASGAYNPNHFPPPPRSDYADSRGGYDEERGNERGSIVDDNPQAIAPYDEEKAWAQYNDAYGPPGGPHEYDDRQQRRPPPPPSSTVESGSRYGPRGSGRDYDDGGRSRYDDRDDRRRNRPSRYEEDEYDDYDDRDRDRDRDRRTFDHEPRRAPSDDDYRLRKHHSPTTTSKTGKDFLGQSDSERGLGATLLGGAAGAFLGDQADKGILGTVGGAVLGALAAKAGEKQIEKRQQKKEEGGKRRRDSDYVGSPDAYYGGGGGRGAERTRPSDMDSVDEFRPRREARRPERRSRRDDESDGYYSDERSAR</sequence>
<comment type="caution">
    <text evidence="3">The sequence shown here is derived from an EMBL/GenBank/DDBJ whole genome shotgun (WGS) entry which is preliminary data.</text>
</comment>
<feature type="compositionally biased region" description="Basic and acidic residues" evidence="1">
    <location>
        <begin position="505"/>
        <end position="524"/>
    </location>
</feature>
<feature type="compositionally biased region" description="Basic and acidic residues" evidence="1">
    <location>
        <begin position="710"/>
        <end position="733"/>
    </location>
</feature>
<keyword evidence="4" id="KW-1185">Reference proteome</keyword>
<dbReference type="GO" id="GO:0003978">
    <property type="term" value="F:UDP-glucose 4-epimerase activity"/>
    <property type="evidence" value="ECO:0007669"/>
    <property type="project" value="TreeGrafter"/>
</dbReference>
<proteinExistence type="predicted"/>
<dbReference type="FunFam" id="3.40.50.720:FF:000418">
    <property type="entry name" value="UDP-glucose 4-epimerase 5"/>
    <property type="match status" value="1"/>
</dbReference>
<protein>
    <recommendedName>
        <fullName evidence="2">NAD-dependent epimerase/dehydratase domain-containing protein</fullName>
    </recommendedName>
</protein>
<feature type="region of interest" description="Disordered" evidence="1">
    <location>
        <begin position="544"/>
        <end position="674"/>
    </location>
</feature>
<name>A0AAN6H2L1_9PEZI</name>
<gene>
    <name evidence="3" type="ORF">LTR91_024006</name>
</gene>
<feature type="region of interest" description="Disordered" evidence="1">
    <location>
        <begin position="708"/>
        <end position="794"/>
    </location>
</feature>
<dbReference type="Gene3D" id="3.40.50.720">
    <property type="entry name" value="NAD(P)-binding Rossmann-like Domain"/>
    <property type="match status" value="1"/>
</dbReference>
<dbReference type="PANTHER" id="PTHR43725:SF3">
    <property type="entry name" value="UDP-GLUCOSE 4-EPIMERASE (EUROFUNG)"/>
    <property type="match status" value="1"/>
</dbReference>
<feature type="compositionally biased region" description="Basic and acidic residues" evidence="1">
    <location>
        <begin position="584"/>
        <end position="603"/>
    </location>
</feature>
<evidence type="ECO:0000256" key="1">
    <source>
        <dbReference type="SAM" id="MobiDB-lite"/>
    </source>
</evidence>
<accession>A0AAN6H2L1</accession>
<feature type="domain" description="NAD-dependent epimerase/dehydratase" evidence="2">
    <location>
        <begin position="49"/>
        <end position="357"/>
    </location>
</feature>
<dbReference type="Proteomes" id="UP001175353">
    <property type="component" value="Unassembled WGS sequence"/>
</dbReference>
<reference evidence="3" key="1">
    <citation type="submission" date="2023-06" db="EMBL/GenBank/DDBJ databases">
        <title>Black Yeasts Isolated from many extreme environments.</title>
        <authorList>
            <person name="Coleine C."/>
            <person name="Stajich J.E."/>
            <person name="Selbmann L."/>
        </authorList>
    </citation>
    <scope>NUCLEOTIDE SEQUENCE</scope>
    <source>
        <strain evidence="3">CCFEE 5200</strain>
    </source>
</reference>
<dbReference type="InterPro" id="IPR036291">
    <property type="entry name" value="NAD(P)-bd_dom_sf"/>
</dbReference>
<organism evidence="3 4">
    <name type="scientific">Friedmanniomyces endolithicus</name>
    <dbReference type="NCBI Taxonomy" id="329885"/>
    <lineage>
        <taxon>Eukaryota</taxon>
        <taxon>Fungi</taxon>
        <taxon>Dikarya</taxon>
        <taxon>Ascomycota</taxon>
        <taxon>Pezizomycotina</taxon>
        <taxon>Dothideomycetes</taxon>
        <taxon>Dothideomycetidae</taxon>
        <taxon>Mycosphaerellales</taxon>
        <taxon>Teratosphaeriaceae</taxon>
        <taxon>Friedmanniomyces</taxon>
    </lineage>
</organism>
<dbReference type="GO" id="GO:0005829">
    <property type="term" value="C:cytosol"/>
    <property type="evidence" value="ECO:0007669"/>
    <property type="project" value="TreeGrafter"/>
</dbReference>
<dbReference type="AlphaFoldDB" id="A0AAN6H2L1"/>
<evidence type="ECO:0000313" key="4">
    <source>
        <dbReference type="Proteomes" id="UP001175353"/>
    </source>
</evidence>